<feature type="region of interest" description="Disordered" evidence="1">
    <location>
        <begin position="17"/>
        <end position="130"/>
    </location>
</feature>
<keyword evidence="2" id="KW-0675">Receptor</keyword>
<sequence>MNMMMEEVVGRLLNKNGTIPFPGRSSWDLQRPVPSPPQMGEAKAYNLKMLRDPSPAGGALAGQASPPALSPNLPSIVKMEPRLPSPCNGDPFSPSKRTKQEDGTWLPSPSQMSIDSSVSPPPLVNGHSPTSSYDAYCSSKGKQIKIDLKIFHIFKN</sequence>
<feature type="compositionally biased region" description="Polar residues" evidence="1">
    <location>
        <begin position="107"/>
        <end position="118"/>
    </location>
</feature>
<feature type="compositionally biased region" description="Low complexity" evidence="1">
    <location>
        <begin position="64"/>
        <end position="75"/>
    </location>
</feature>
<evidence type="ECO:0000256" key="1">
    <source>
        <dbReference type="SAM" id="MobiDB-lite"/>
    </source>
</evidence>
<comment type="caution">
    <text evidence="2">The sequence shown here is derived from an EMBL/GenBank/DDBJ whole genome shotgun (WGS) entry which is preliminary data.</text>
</comment>
<gene>
    <name evidence="2" type="primary">EcR-A</name>
    <name evidence="2" type="ORF">TNCT_692511</name>
</gene>
<dbReference type="EMBL" id="BMAO01032514">
    <property type="protein sequence ID" value="GFQ82864.1"/>
    <property type="molecule type" value="Genomic_DNA"/>
</dbReference>
<dbReference type="AlphaFoldDB" id="A0A8X6KRY9"/>
<evidence type="ECO:0000313" key="2">
    <source>
        <dbReference type="EMBL" id="GFQ82864.1"/>
    </source>
</evidence>
<accession>A0A8X6KRY9</accession>
<evidence type="ECO:0000313" key="3">
    <source>
        <dbReference type="Proteomes" id="UP000887116"/>
    </source>
</evidence>
<name>A0A8X6KRY9_TRICU</name>
<reference evidence="2" key="1">
    <citation type="submission" date="2020-07" db="EMBL/GenBank/DDBJ databases">
        <title>Multicomponent nature underlies the extraordinary mechanical properties of spider dragline silk.</title>
        <authorList>
            <person name="Kono N."/>
            <person name="Nakamura H."/>
            <person name="Mori M."/>
            <person name="Yoshida Y."/>
            <person name="Ohtoshi R."/>
            <person name="Malay A.D."/>
            <person name="Moran D.A.P."/>
            <person name="Tomita M."/>
            <person name="Numata K."/>
            <person name="Arakawa K."/>
        </authorList>
    </citation>
    <scope>NUCLEOTIDE SEQUENCE</scope>
</reference>
<protein>
    <submittedName>
        <fullName evidence="2">Ecdysone receptor A isoform</fullName>
    </submittedName>
</protein>
<dbReference type="Proteomes" id="UP000887116">
    <property type="component" value="Unassembled WGS sequence"/>
</dbReference>
<dbReference type="OrthoDB" id="6424809at2759"/>
<proteinExistence type="predicted"/>
<organism evidence="2 3">
    <name type="scientific">Trichonephila clavata</name>
    <name type="common">Joro spider</name>
    <name type="synonym">Nephila clavata</name>
    <dbReference type="NCBI Taxonomy" id="2740835"/>
    <lineage>
        <taxon>Eukaryota</taxon>
        <taxon>Metazoa</taxon>
        <taxon>Ecdysozoa</taxon>
        <taxon>Arthropoda</taxon>
        <taxon>Chelicerata</taxon>
        <taxon>Arachnida</taxon>
        <taxon>Araneae</taxon>
        <taxon>Araneomorphae</taxon>
        <taxon>Entelegynae</taxon>
        <taxon>Araneoidea</taxon>
        <taxon>Nephilidae</taxon>
        <taxon>Trichonephila</taxon>
    </lineage>
</organism>
<keyword evidence="3" id="KW-1185">Reference proteome</keyword>